<name>A0A1E3NGL1_9ASCO</name>
<keyword evidence="3" id="KW-0813">Transport</keyword>
<dbReference type="PANTHER" id="PTHR22761:SF5">
    <property type="entry name" value="CHARGED MULTIVESICULAR BODY PROTEIN 6"/>
    <property type="match status" value="1"/>
</dbReference>
<evidence type="ECO:0000256" key="6">
    <source>
        <dbReference type="ARBA" id="ARBA00023136"/>
    </source>
</evidence>
<keyword evidence="5" id="KW-0653">Protein transport</keyword>
<dbReference type="Proteomes" id="UP000094455">
    <property type="component" value="Unassembled WGS sequence"/>
</dbReference>
<dbReference type="GO" id="GO:0000815">
    <property type="term" value="C:ESCRT III complex"/>
    <property type="evidence" value="ECO:0007669"/>
    <property type="project" value="TreeGrafter"/>
</dbReference>
<reference evidence="9 10" key="1">
    <citation type="journal article" date="2016" name="Proc. Natl. Acad. Sci. U.S.A.">
        <title>Comparative genomics of biotechnologically important yeasts.</title>
        <authorList>
            <person name="Riley R."/>
            <person name="Haridas S."/>
            <person name="Wolfe K.H."/>
            <person name="Lopes M.R."/>
            <person name="Hittinger C.T."/>
            <person name="Goeker M."/>
            <person name="Salamov A.A."/>
            <person name="Wisecaver J.H."/>
            <person name="Long T.M."/>
            <person name="Calvey C.H."/>
            <person name="Aerts A.L."/>
            <person name="Barry K.W."/>
            <person name="Choi C."/>
            <person name="Clum A."/>
            <person name="Coughlan A.Y."/>
            <person name="Deshpande S."/>
            <person name="Douglass A.P."/>
            <person name="Hanson S.J."/>
            <person name="Klenk H.-P."/>
            <person name="LaButti K.M."/>
            <person name="Lapidus A."/>
            <person name="Lindquist E.A."/>
            <person name="Lipzen A.M."/>
            <person name="Meier-Kolthoff J.P."/>
            <person name="Ohm R.A."/>
            <person name="Otillar R.P."/>
            <person name="Pangilinan J.L."/>
            <person name="Peng Y."/>
            <person name="Rokas A."/>
            <person name="Rosa C.A."/>
            <person name="Scheuner C."/>
            <person name="Sibirny A.A."/>
            <person name="Slot J.C."/>
            <person name="Stielow J.B."/>
            <person name="Sun H."/>
            <person name="Kurtzman C.P."/>
            <person name="Blackwell M."/>
            <person name="Grigoriev I.V."/>
            <person name="Jeffries T.W."/>
        </authorList>
    </citation>
    <scope>NUCLEOTIDE SEQUENCE [LARGE SCALE GENOMIC DNA]</scope>
    <source>
        <strain evidence="9 10">NRRL Y-2026</strain>
    </source>
</reference>
<dbReference type="InterPro" id="IPR005024">
    <property type="entry name" value="Snf7_fam"/>
</dbReference>
<dbReference type="AlphaFoldDB" id="A0A1E3NGL1"/>
<keyword evidence="4" id="KW-0967">Endosome</keyword>
<feature type="coiled-coil region" evidence="7">
    <location>
        <begin position="57"/>
        <end position="91"/>
    </location>
</feature>
<organism evidence="9 10">
    <name type="scientific">Pichia membranifaciens NRRL Y-2026</name>
    <dbReference type="NCBI Taxonomy" id="763406"/>
    <lineage>
        <taxon>Eukaryota</taxon>
        <taxon>Fungi</taxon>
        <taxon>Dikarya</taxon>
        <taxon>Ascomycota</taxon>
        <taxon>Saccharomycotina</taxon>
        <taxon>Pichiomycetes</taxon>
        <taxon>Pichiales</taxon>
        <taxon>Pichiaceae</taxon>
        <taxon>Pichia</taxon>
    </lineage>
</organism>
<evidence type="ECO:0008006" key="11">
    <source>
        <dbReference type="Google" id="ProtNLM"/>
    </source>
</evidence>
<protein>
    <recommendedName>
        <fullName evidence="11">Vacuolar protein sorting-associated protein 20</fullName>
    </recommendedName>
</protein>
<evidence type="ECO:0000256" key="5">
    <source>
        <dbReference type="ARBA" id="ARBA00022927"/>
    </source>
</evidence>
<gene>
    <name evidence="9" type="ORF">PICMEDRAFT_74023</name>
</gene>
<dbReference type="OrthoDB" id="441172at2759"/>
<dbReference type="GO" id="GO:0015031">
    <property type="term" value="P:protein transport"/>
    <property type="evidence" value="ECO:0007669"/>
    <property type="project" value="UniProtKB-KW"/>
</dbReference>
<dbReference type="RefSeq" id="XP_019016365.1">
    <property type="nucleotide sequence ID" value="XM_019164650.1"/>
</dbReference>
<keyword evidence="7" id="KW-0175">Coiled coil</keyword>
<dbReference type="PANTHER" id="PTHR22761">
    <property type="entry name" value="CHARGED MULTIVESICULAR BODY PROTEIN"/>
    <property type="match status" value="1"/>
</dbReference>
<dbReference type="Pfam" id="PF03357">
    <property type="entry name" value="Snf7"/>
    <property type="match status" value="1"/>
</dbReference>
<accession>A0A1E3NGL1</accession>
<evidence type="ECO:0000256" key="1">
    <source>
        <dbReference type="ARBA" id="ARBA00004608"/>
    </source>
</evidence>
<keyword evidence="10" id="KW-1185">Reference proteome</keyword>
<dbReference type="GeneID" id="30181337"/>
<dbReference type="Gene3D" id="6.10.140.1230">
    <property type="match status" value="1"/>
</dbReference>
<dbReference type="GO" id="GO:0005771">
    <property type="term" value="C:multivesicular body"/>
    <property type="evidence" value="ECO:0007669"/>
    <property type="project" value="TreeGrafter"/>
</dbReference>
<sequence length="228" mass="25903">MGNTSSNPKITRHDKAILELKLQRDKLLKSRQRLATVVNRETQIAKQCVKAKKFEKAKLALRKKKRQQSLLDNLERQSNTLEELIDTIEFKLIEKDVLYGLEQGNKVLKEINSEMSMEKVEKILDDTEEAVSYQNELSERLGSLLTNGEEEEVDEELRQLELEMGVADRQESVSVPKKAQSDSAVRRKLDSLPAAPSELHLPQKEAEGDGAPQPEKQEEETSRVAQLA</sequence>
<keyword evidence="6" id="KW-0472">Membrane</keyword>
<evidence type="ECO:0000256" key="7">
    <source>
        <dbReference type="SAM" id="Coils"/>
    </source>
</evidence>
<feature type="region of interest" description="Disordered" evidence="8">
    <location>
        <begin position="168"/>
        <end position="228"/>
    </location>
</feature>
<comment type="similarity">
    <text evidence="2">Belongs to the SNF7 family.</text>
</comment>
<evidence type="ECO:0000313" key="9">
    <source>
        <dbReference type="EMBL" id="ODQ45252.1"/>
    </source>
</evidence>
<evidence type="ECO:0000313" key="10">
    <source>
        <dbReference type="Proteomes" id="UP000094455"/>
    </source>
</evidence>
<dbReference type="STRING" id="763406.A0A1E3NGL1"/>
<evidence type="ECO:0000256" key="8">
    <source>
        <dbReference type="SAM" id="MobiDB-lite"/>
    </source>
</evidence>
<comment type="subcellular location">
    <subcellularLocation>
        <location evidence="1">Endosome membrane</location>
    </subcellularLocation>
</comment>
<evidence type="ECO:0000256" key="2">
    <source>
        <dbReference type="ARBA" id="ARBA00006190"/>
    </source>
</evidence>
<dbReference type="EMBL" id="KV454005">
    <property type="protein sequence ID" value="ODQ45252.1"/>
    <property type="molecule type" value="Genomic_DNA"/>
</dbReference>
<dbReference type="GO" id="GO:0006900">
    <property type="term" value="P:vesicle budding from membrane"/>
    <property type="evidence" value="ECO:0007669"/>
    <property type="project" value="TreeGrafter"/>
</dbReference>
<evidence type="ECO:0000256" key="4">
    <source>
        <dbReference type="ARBA" id="ARBA00022753"/>
    </source>
</evidence>
<evidence type="ECO:0000256" key="3">
    <source>
        <dbReference type="ARBA" id="ARBA00022448"/>
    </source>
</evidence>
<proteinExistence type="inferred from homology"/>
<dbReference type="GO" id="GO:0032511">
    <property type="term" value="P:late endosome to vacuole transport via multivesicular body sorting pathway"/>
    <property type="evidence" value="ECO:0007669"/>
    <property type="project" value="TreeGrafter"/>
</dbReference>